<keyword evidence="9" id="KW-1185">Reference proteome</keyword>
<feature type="transmembrane region" description="Helical" evidence="7">
    <location>
        <begin position="67"/>
        <end position="89"/>
    </location>
</feature>
<dbReference type="CDD" id="cd06581">
    <property type="entry name" value="TM_PBP1_LivM_like"/>
    <property type="match status" value="1"/>
</dbReference>
<reference evidence="8 9" key="1">
    <citation type="submission" date="2019-11" db="EMBL/GenBank/DDBJ databases">
        <authorList>
            <person name="Li X.-J."/>
            <person name="Feng X.-M."/>
        </authorList>
    </citation>
    <scope>NUCLEOTIDE SEQUENCE [LARGE SCALE GENOMIC DNA]</scope>
    <source>
        <strain evidence="8 9">XMNu-373</strain>
    </source>
</reference>
<evidence type="ECO:0000256" key="7">
    <source>
        <dbReference type="SAM" id="Phobius"/>
    </source>
</evidence>
<dbReference type="GO" id="GO:0005886">
    <property type="term" value="C:plasma membrane"/>
    <property type="evidence" value="ECO:0007669"/>
    <property type="project" value="UniProtKB-SubCell"/>
</dbReference>
<keyword evidence="3 7" id="KW-0812">Transmembrane</keyword>
<dbReference type="InterPro" id="IPR043428">
    <property type="entry name" value="LivM-like"/>
</dbReference>
<accession>A0A7K3M0Y6</accession>
<feature type="transmembrane region" description="Helical" evidence="7">
    <location>
        <begin position="198"/>
        <end position="217"/>
    </location>
</feature>
<feature type="transmembrane region" description="Helical" evidence="7">
    <location>
        <begin position="43"/>
        <end position="61"/>
    </location>
</feature>
<sequence length="367" mass="39931">MNRPETLTSSKDGQKTGEGDAAAGGGGWNRRWKVSWRMPRGRAGVVLALTIVVFLIAFPFVVPRPSFWVVSIGIRALWMGVVALSLIWLSRYTGMLSLGQMAFFAIAGYTVGILTTRNDVPYIISIPAGILLATVVGALVGMIAVRTQGVYFLMLTLAVSQLVFFLVLNASTLTRGYQGIGNITRPEIFGLSLGNRNVFYFLALAIAGGAFLLCRYVSRTPFGLALQGIRDSPDRMRALGYNVYLYRVAAFTFAAFIASVAGALAFFYHGGITPGAIDLLRSIDILIVSVLGGINSLVGAFLGAVGLTMLQNFAQSGWIPVRRITLTGVVFVVVLLFFRGGMVDLPRQLREYGRMAKRRLQRPTKER</sequence>
<feature type="transmembrane region" description="Helical" evidence="7">
    <location>
        <begin position="321"/>
        <end position="338"/>
    </location>
</feature>
<evidence type="ECO:0000256" key="4">
    <source>
        <dbReference type="ARBA" id="ARBA00022989"/>
    </source>
</evidence>
<evidence type="ECO:0000256" key="3">
    <source>
        <dbReference type="ARBA" id="ARBA00022692"/>
    </source>
</evidence>
<gene>
    <name evidence="8" type="ORF">F7O44_07735</name>
</gene>
<feature type="transmembrane region" description="Helical" evidence="7">
    <location>
        <begin position="244"/>
        <end position="267"/>
    </location>
</feature>
<keyword evidence="5 7" id="KW-0472">Membrane</keyword>
<evidence type="ECO:0000313" key="9">
    <source>
        <dbReference type="Proteomes" id="UP000460435"/>
    </source>
</evidence>
<evidence type="ECO:0000256" key="1">
    <source>
        <dbReference type="ARBA" id="ARBA00004651"/>
    </source>
</evidence>
<proteinExistence type="predicted"/>
<dbReference type="RefSeq" id="WP_162449654.1">
    <property type="nucleotide sequence ID" value="NZ_WLZY01000002.1"/>
</dbReference>
<dbReference type="AlphaFoldDB" id="A0A7K3M0Y6"/>
<dbReference type="EMBL" id="WLZY01000002">
    <property type="protein sequence ID" value="NDL56961.1"/>
    <property type="molecule type" value="Genomic_DNA"/>
</dbReference>
<evidence type="ECO:0000256" key="2">
    <source>
        <dbReference type="ARBA" id="ARBA00022475"/>
    </source>
</evidence>
<dbReference type="PANTHER" id="PTHR30482:SF17">
    <property type="entry name" value="ABC TRANSPORTER ATP-BINDING PROTEIN"/>
    <property type="match status" value="1"/>
</dbReference>
<feature type="compositionally biased region" description="Polar residues" evidence="6">
    <location>
        <begin position="1"/>
        <end position="11"/>
    </location>
</feature>
<evidence type="ECO:0000313" key="8">
    <source>
        <dbReference type="EMBL" id="NDL56961.1"/>
    </source>
</evidence>
<dbReference type="GO" id="GO:0015658">
    <property type="term" value="F:branched-chain amino acid transmembrane transporter activity"/>
    <property type="evidence" value="ECO:0007669"/>
    <property type="project" value="InterPro"/>
</dbReference>
<comment type="subcellular location">
    <subcellularLocation>
        <location evidence="1">Cell membrane</location>
        <topology evidence="1">Multi-pass membrane protein</topology>
    </subcellularLocation>
</comment>
<feature type="region of interest" description="Disordered" evidence="6">
    <location>
        <begin position="1"/>
        <end position="26"/>
    </location>
</feature>
<keyword evidence="2" id="KW-1003">Cell membrane</keyword>
<comment type="caution">
    <text evidence="8">The sequence shown here is derived from an EMBL/GenBank/DDBJ whole genome shotgun (WGS) entry which is preliminary data.</text>
</comment>
<evidence type="ECO:0000256" key="6">
    <source>
        <dbReference type="SAM" id="MobiDB-lite"/>
    </source>
</evidence>
<dbReference type="InterPro" id="IPR001851">
    <property type="entry name" value="ABC_transp_permease"/>
</dbReference>
<feature type="transmembrane region" description="Helical" evidence="7">
    <location>
        <begin position="122"/>
        <end position="143"/>
    </location>
</feature>
<feature type="transmembrane region" description="Helical" evidence="7">
    <location>
        <begin position="96"/>
        <end position="116"/>
    </location>
</feature>
<organism evidence="8 9">
    <name type="scientific">Phytoactinopolyspora mesophila</name>
    <dbReference type="NCBI Taxonomy" id="2650750"/>
    <lineage>
        <taxon>Bacteria</taxon>
        <taxon>Bacillati</taxon>
        <taxon>Actinomycetota</taxon>
        <taxon>Actinomycetes</taxon>
        <taxon>Jiangellales</taxon>
        <taxon>Jiangellaceae</taxon>
        <taxon>Phytoactinopolyspora</taxon>
    </lineage>
</organism>
<dbReference type="Proteomes" id="UP000460435">
    <property type="component" value="Unassembled WGS sequence"/>
</dbReference>
<evidence type="ECO:0000256" key="5">
    <source>
        <dbReference type="ARBA" id="ARBA00023136"/>
    </source>
</evidence>
<keyword evidence="4 7" id="KW-1133">Transmembrane helix</keyword>
<feature type="transmembrane region" description="Helical" evidence="7">
    <location>
        <begin position="150"/>
        <end position="168"/>
    </location>
</feature>
<feature type="transmembrane region" description="Helical" evidence="7">
    <location>
        <begin position="287"/>
        <end position="309"/>
    </location>
</feature>
<protein>
    <submittedName>
        <fullName evidence="8">Branched-chain amino acid ABC transporter permease</fullName>
    </submittedName>
</protein>
<dbReference type="Pfam" id="PF02653">
    <property type="entry name" value="BPD_transp_2"/>
    <property type="match status" value="1"/>
</dbReference>
<dbReference type="PANTHER" id="PTHR30482">
    <property type="entry name" value="HIGH-AFFINITY BRANCHED-CHAIN AMINO ACID TRANSPORT SYSTEM PERMEASE"/>
    <property type="match status" value="1"/>
</dbReference>
<name>A0A7K3M0Y6_9ACTN</name>